<keyword evidence="3" id="KW-1185">Reference proteome</keyword>
<dbReference type="AlphaFoldDB" id="B6HCK6"/>
<proteinExistence type="predicted"/>
<reference evidence="2 3" key="1">
    <citation type="journal article" date="2008" name="Nat. Biotechnol.">
        <title>Genome sequencing and analysis of the filamentous fungus Penicillium chrysogenum.</title>
        <authorList>
            <person name="van den Berg M.A."/>
            <person name="Albang R."/>
            <person name="Albermann K."/>
            <person name="Badger J.H."/>
            <person name="Daran J.-M."/>
            <person name="Driessen A.J.M."/>
            <person name="Garcia-Estrada C."/>
            <person name="Fedorova N.D."/>
            <person name="Harris D.M."/>
            <person name="Heijne W.H.M."/>
            <person name="Joardar V.S."/>
            <person name="Kiel J.A.K.W."/>
            <person name="Kovalchuk A."/>
            <person name="Martin J.F."/>
            <person name="Nierman W.C."/>
            <person name="Nijland J.G."/>
            <person name="Pronk J.T."/>
            <person name="Roubos J.A."/>
            <person name="van der Klei I.J."/>
            <person name="van Peij N.N.M.E."/>
            <person name="Veenhuis M."/>
            <person name="von Doehren H."/>
            <person name="Wagner C."/>
            <person name="Wortman J.R."/>
            <person name="Bovenberg R.A.L."/>
        </authorList>
    </citation>
    <scope>NUCLEOTIDE SEQUENCE [LARGE SCALE GENOMIC DNA]</scope>
    <source>
        <strain evidence="3">ATCC 28089 / DSM 1075 / NRRL 1951 / Wisconsin 54-1255</strain>
    </source>
</reference>
<dbReference type="HOGENOM" id="CLU_2413978_0_0_1"/>
<evidence type="ECO:0000256" key="1">
    <source>
        <dbReference type="SAM" id="MobiDB-lite"/>
    </source>
</evidence>
<feature type="region of interest" description="Disordered" evidence="1">
    <location>
        <begin position="31"/>
        <end position="69"/>
    </location>
</feature>
<dbReference type="VEuPathDB" id="FungiDB:PCH_Pc18g01850"/>
<dbReference type="EMBL" id="AM920433">
    <property type="protein sequence ID" value="CAP94409.1"/>
    <property type="molecule type" value="Genomic_DNA"/>
</dbReference>
<evidence type="ECO:0000313" key="3">
    <source>
        <dbReference type="Proteomes" id="UP000000724"/>
    </source>
</evidence>
<dbReference type="OMA" id="VCEIAQI"/>
<dbReference type="Proteomes" id="UP000000724">
    <property type="component" value="Contig Pc00c18"/>
</dbReference>
<dbReference type="OrthoDB" id="4509550at2759"/>
<protein>
    <submittedName>
        <fullName evidence="2">Pc18g01850 protein</fullName>
    </submittedName>
</protein>
<accession>B6HCK6</accession>
<organism evidence="2 3">
    <name type="scientific">Penicillium rubens (strain ATCC 28089 / DSM 1075 / NRRL 1951 / Wisconsin 54-1255)</name>
    <name type="common">Penicillium chrysogenum</name>
    <dbReference type="NCBI Taxonomy" id="500485"/>
    <lineage>
        <taxon>Eukaryota</taxon>
        <taxon>Fungi</taxon>
        <taxon>Dikarya</taxon>
        <taxon>Ascomycota</taxon>
        <taxon>Pezizomycotina</taxon>
        <taxon>Eurotiomycetes</taxon>
        <taxon>Eurotiomycetidae</taxon>
        <taxon>Eurotiales</taxon>
        <taxon>Aspergillaceae</taxon>
        <taxon>Penicillium</taxon>
        <taxon>Penicillium chrysogenum species complex</taxon>
    </lineage>
</organism>
<dbReference type="BioCyc" id="PCHR:PC18G01850-MONOMER"/>
<gene>
    <name evidence="2" type="ORF">Pc18g01850</name>
    <name evidence="2" type="ORF">PCH_Pc18g01850</name>
</gene>
<evidence type="ECO:0000313" key="2">
    <source>
        <dbReference type="EMBL" id="CAP94409.1"/>
    </source>
</evidence>
<sequence>MPQGRYKVCEIAQIQLEVEIDNFKVYQGNMSENIDTRDSTPKISKSQSSEDLNATQEKSHPSPLQRLKKQWKEIKKEWGPLMAAKEDWDDEYTFPPGRYSGQR</sequence>
<name>B6HCK6_PENRW</name>
<feature type="compositionally biased region" description="Polar residues" evidence="1">
    <location>
        <begin position="41"/>
        <end position="56"/>
    </location>
</feature>